<dbReference type="AlphaFoldDB" id="A0AB39S876"/>
<organism evidence="1">
    <name type="scientific">Streptomyces sp. R35</name>
    <dbReference type="NCBI Taxonomy" id="3238630"/>
    <lineage>
        <taxon>Bacteria</taxon>
        <taxon>Bacillati</taxon>
        <taxon>Actinomycetota</taxon>
        <taxon>Actinomycetes</taxon>
        <taxon>Kitasatosporales</taxon>
        <taxon>Streptomycetaceae</taxon>
        <taxon>Streptomyces</taxon>
    </lineage>
</organism>
<evidence type="ECO:0008006" key="2">
    <source>
        <dbReference type="Google" id="ProtNLM"/>
    </source>
</evidence>
<evidence type="ECO:0000313" key="1">
    <source>
        <dbReference type="EMBL" id="XDQ63314.1"/>
    </source>
</evidence>
<reference evidence="1" key="1">
    <citation type="submission" date="2024-07" db="EMBL/GenBank/DDBJ databases">
        <authorList>
            <person name="Yu S.T."/>
        </authorList>
    </citation>
    <scope>NUCLEOTIDE SEQUENCE</scope>
    <source>
        <strain evidence="1">R35</strain>
    </source>
</reference>
<dbReference type="EMBL" id="CP163440">
    <property type="protein sequence ID" value="XDQ63314.1"/>
    <property type="molecule type" value="Genomic_DNA"/>
</dbReference>
<protein>
    <recommendedName>
        <fullName evidence="2">Transcriptional regulator</fullName>
    </recommendedName>
</protein>
<dbReference type="RefSeq" id="WP_369260153.1">
    <property type="nucleotide sequence ID" value="NZ_CP163440.1"/>
</dbReference>
<proteinExistence type="predicted"/>
<accession>A0AB39S876</accession>
<name>A0AB39S876_9ACTN</name>
<gene>
    <name evidence="1" type="ORF">AB5J50_22195</name>
</gene>
<sequence>MLGVESPLRGIIFVEDEVARELLRLILSAHGFTGGNEVEVIDIGSWNDVLIAADGINRSERIRGVAVVDGDQRENLNGRDKGRGALFLPGNLPPEQVVIRSAVLYPNELAEMLGRSQSSMSVYLAELVGMDHHRWLETLARRTGNDWRYCLWSAFTIWNKLSENHAEAEILVREIEKRVCWLA</sequence>